<evidence type="ECO:0000259" key="6">
    <source>
        <dbReference type="Pfam" id="PF00171"/>
    </source>
</evidence>
<dbReference type="Gene3D" id="3.40.309.10">
    <property type="entry name" value="Aldehyde Dehydrogenase, Chain A, domain 2"/>
    <property type="match status" value="1"/>
</dbReference>
<evidence type="ECO:0000313" key="8">
    <source>
        <dbReference type="Proteomes" id="UP001189429"/>
    </source>
</evidence>
<feature type="non-terminal residue" evidence="7">
    <location>
        <position position="1"/>
    </location>
</feature>
<feature type="region of interest" description="Disordered" evidence="5">
    <location>
        <begin position="663"/>
        <end position="717"/>
    </location>
</feature>
<evidence type="ECO:0000256" key="1">
    <source>
        <dbReference type="ARBA" id="ARBA00009986"/>
    </source>
</evidence>
<evidence type="ECO:0000256" key="5">
    <source>
        <dbReference type="SAM" id="MobiDB-lite"/>
    </source>
</evidence>
<dbReference type="InterPro" id="IPR016163">
    <property type="entry name" value="Ald_DH_C"/>
</dbReference>
<evidence type="ECO:0000256" key="2">
    <source>
        <dbReference type="ARBA" id="ARBA00023002"/>
    </source>
</evidence>
<dbReference type="PANTHER" id="PTHR43570:SF16">
    <property type="entry name" value="ALDEHYDE DEHYDROGENASE TYPE III, ISOFORM Q"/>
    <property type="match status" value="1"/>
</dbReference>
<feature type="non-terminal residue" evidence="7">
    <location>
        <position position="818"/>
    </location>
</feature>
<dbReference type="InterPro" id="IPR016162">
    <property type="entry name" value="Ald_DH_N"/>
</dbReference>
<dbReference type="EMBL" id="CAUYUJ010020786">
    <property type="protein sequence ID" value="CAK0900496.1"/>
    <property type="molecule type" value="Genomic_DNA"/>
</dbReference>
<organism evidence="7 8">
    <name type="scientific">Prorocentrum cordatum</name>
    <dbReference type="NCBI Taxonomy" id="2364126"/>
    <lineage>
        <taxon>Eukaryota</taxon>
        <taxon>Sar</taxon>
        <taxon>Alveolata</taxon>
        <taxon>Dinophyceae</taxon>
        <taxon>Prorocentrales</taxon>
        <taxon>Prorocentraceae</taxon>
        <taxon>Prorocentrum</taxon>
    </lineage>
</organism>
<dbReference type="InterPro" id="IPR016161">
    <property type="entry name" value="Ald_DH/histidinol_DH"/>
</dbReference>
<keyword evidence="8" id="KW-1185">Reference proteome</keyword>
<dbReference type="Gene3D" id="3.40.605.10">
    <property type="entry name" value="Aldehyde Dehydrogenase, Chain A, domain 1"/>
    <property type="match status" value="1"/>
</dbReference>
<dbReference type="Proteomes" id="UP001189429">
    <property type="component" value="Unassembled WGS sequence"/>
</dbReference>
<comment type="similarity">
    <text evidence="1 4">Belongs to the aldehyde dehydrogenase family.</text>
</comment>
<accession>A0ABN9XKY9</accession>
<name>A0ABN9XKY9_9DINO</name>
<evidence type="ECO:0000256" key="4">
    <source>
        <dbReference type="RuleBase" id="RU003345"/>
    </source>
</evidence>
<protein>
    <recommendedName>
        <fullName evidence="6">Aldehyde dehydrogenase domain-containing protein</fullName>
    </recommendedName>
</protein>
<evidence type="ECO:0000256" key="3">
    <source>
        <dbReference type="PROSITE-ProRule" id="PRU10007"/>
    </source>
</evidence>
<dbReference type="InterPro" id="IPR012394">
    <property type="entry name" value="Aldehyde_DH_NAD(P)"/>
</dbReference>
<sequence length="818" mass="87607">LEQLCEPAPGRSLAQGPPPLGPRVRGCAAASGAPPPAGHMCGGDAPGVADWAGSWEVSRRENWEAFLNFSGVPAAAHEAAIKAVDFHRYRMDEDSWVMDHRIPVQAMHLLFRADFDGELHDCPYPRPTVKHWAPGDDGAPARALQWRNTWVKRGTHFRTEIPDFFGEGKTFVLDRELVAKAEIECTLNVRDGDAVVVGPCQTWMVKTGDAGPAPLEYLRTKGKPLDTAEARVAALEQAFKMFSENIDEFTAAQTADRVAPCRFDGPARMLMGAAKFYQALVPAWMQPEKLGDTTPDMLKMGVEADFYAHNEPKGTGLVIAPWNAPALLAAVPTLGMLAAGNHVVIKPSETTPTVSALLRRLSQKYLHGLVWVEEGARDAVERLIDEAPDHLCFTGGGEIAKLVAARAARHLTPITLELGGKSPVFVDKGLGDGIMDKVVKEFLLLPPLLLMEILVTKQAFSGQFCCAHDYVLVHSEARDVFVQKLKAALEELGDARSVPLNNRRQYERVKAMLLESDGEKVPALAGAHVPVDSAMTLPVTAILQPSMEKDVLRHEIFGPLLPVLVVDGVGEAIAHVNAAATGKALIAYCYSEDEASVEQFLACTSSGNVCVNAGYQRMLGNYHVGFGGVGGSGCGVSMWGKEALREFSNRKVVCRARGGFASSLMGGPPPKGKGKGEGKGEEAPTSSGATGGGGGEVQKAFAGGSGKGKGKADDKPPLEGALAALTETEAFQQSFGGVLEAASPAERKLMAVRAMLPYARKQVKTQAGATAAKRAGILNGYRDFAEKRGISWRAHAKELEDRGMDTWKAELEQVTDKA</sequence>
<reference evidence="7" key="1">
    <citation type="submission" date="2023-10" db="EMBL/GenBank/DDBJ databases">
        <authorList>
            <person name="Chen Y."/>
            <person name="Shah S."/>
            <person name="Dougan E. K."/>
            <person name="Thang M."/>
            <person name="Chan C."/>
        </authorList>
    </citation>
    <scope>NUCLEOTIDE SEQUENCE [LARGE SCALE GENOMIC DNA]</scope>
</reference>
<gene>
    <name evidence="7" type="ORF">PCOR1329_LOCUS77752</name>
</gene>
<dbReference type="PROSITE" id="PS00687">
    <property type="entry name" value="ALDEHYDE_DEHYDR_GLU"/>
    <property type="match status" value="1"/>
</dbReference>
<feature type="domain" description="Aldehyde dehydrogenase" evidence="6">
    <location>
        <begin position="228"/>
        <end position="653"/>
    </location>
</feature>
<dbReference type="InterPro" id="IPR029510">
    <property type="entry name" value="Ald_DH_CS_GLU"/>
</dbReference>
<comment type="caution">
    <text evidence="7">The sequence shown here is derived from an EMBL/GenBank/DDBJ whole genome shotgun (WGS) entry which is preliminary data.</text>
</comment>
<dbReference type="PANTHER" id="PTHR43570">
    <property type="entry name" value="ALDEHYDE DEHYDROGENASE"/>
    <property type="match status" value="1"/>
</dbReference>
<feature type="active site" evidence="3">
    <location>
        <position position="417"/>
    </location>
</feature>
<dbReference type="InterPro" id="IPR015590">
    <property type="entry name" value="Aldehyde_DH_dom"/>
</dbReference>
<dbReference type="SUPFAM" id="SSF53720">
    <property type="entry name" value="ALDH-like"/>
    <property type="match status" value="1"/>
</dbReference>
<evidence type="ECO:0000313" key="7">
    <source>
        <dbReference type="EMBL" id="CAK0900496.1"/>
    </source>
</evidence>
<keyword evidence="2 4" id="KW-0560">Oxidoreductase</keyword>
<proteinExistence type="inferred from homology"/>
<dbReference type="Pfam" id="PF00171">
    <property type="entry name" value="Aldedh"/>
    <property type="match status" value="1"/>
</dbReference>
<feature type="region of interest" description="Disordered" evidence="5">
    <location>
        <begin position="1"/>
        <end position="35"/>
    </location>
</feature>